<sequence length="478" mass="50946">MPWYSAGTVAVTNNSPTVTGTGTTFAANARVGDAFRGPDGLWYEVTNVASATVISIKPNYQGANSAAGSYAIAPMQGYVKDSADALRGFVNQYGTLLASIGPWSTAASPADARIALGLGPIATWQSGQALSLPGSGVRLQADFSSASLANRMMLQTSTANALTAVGVLPNGTARVSLYNVFNGSDPANASYGQLYVDSDAVRLVSGASGAGANLPLSLYTAGVERVRLQTSSNGVINFFQNASNNPISERLPGVMLNQTFGVYAYSNNSALNVGTGGNNLLGFYYNGLNAVGTITTNGTSTAYNTSSDYRLKQEIQDADADAAWRNLDGYRIRSYAYKTDPGHRIRFGGIAHELAEVNPDMVTGEKDAAVGIGTLYEVRSIGIILGDDNRVLAHDVEEPPEGRWIETGTHEFVAATDVEEPDEISSKQRWVKTEERMQIQGVDWSKLVPELVLNLQTAKRMIQDLRSELDEVRQKISA</sequence>
<organism evidence="2 3">
    <name type="scientific">Pseudomonas nitroreducens</name>
    <dbReference type="NCBI Taxonomy" id="46680"/>
    <lineage>
        <taxon>Bacteria</taxon>
        <taxon>Pseudomonadati</taxon>
        <taxon>Pseudomonadota</taxon>
        <taxon>Gammaproteobacteria</taxon>
        <taxon>Pseudomonadales</taxon>
        <taxon>Pseudomonadaceae</taxon>
        <taxon>Pseudomonas</taxon>
    </lineage>
</organism>
<reference evidence="2 3" key="1">
    <citation type="submission" date="2020-02" db="EMBL/GenBank/DDBJ databases">
        <title>Integrative conjugative elements (ICEs) and plasmids drive adaptation of Pseudomonas nitroreducens strain HBP1 to wastewater environment.</title>
        <authorList>
            <person name="Sentchilo V."/>
            <person name="Carraro N."/>
            <person name="Bertelli C."/>
            <person name="van der Meer J.R."/>
        </authorList>
    </citation>
    <scope>NUCLEOTIDE SEQUENCE [LARGE SCALE GENOMIC DNA]</scope>
    <source>
        <strain evidence="2 3">HBP1</strain>
    </source>
</reference>
<protein>
    <submittedName>
        <fullName evidence="2">Tail fiber domain-containing protein</fullName>
    </submittedName>
</protein>
<dbReference type="KEGG" id="pnt:G5B91_25530"/>
<dbReference type="Pfam" id="PF13884">
    <property type="entry name" value="Peptidase_S74"/>
    <property type="match status" value="1"/>
</dbReference>
<accession>A0A6G6J2F1</accession>
<evidence type="ECO:0000259" key="1">
    <source>
        <dbReference type="PROSITE" id="PS51688"/>
    </source>
</evidence>
<feature type="domain" description="Peptidase S74" evidence="1">
    <location>
        <begin position="307"/>
        <end position="469"/>
    </location>
</feature>
<evidence type="ECO:0000313" key="2">
    <source>
        <dbReference type="EMBL" id="QIE89442.1"/>
    </source>
</evidence>
<dbReference type="AlphaFoldDB" id="A0A6G6J2F1"/>
<dbReference type="EMBL" id="CP049140">
    <property type="protein sequence ID" value="QIE89442.1"/>
    <property type="molecule type" value="Genomic_DNA"/>
</dbReference>
<dbReference type="Proteomes" id="UP000501063">
    <property type="component" value="Chromosome"/>
</dbReference>
<gene>
    <name evidence="2" type="ORF">G5B91_25530</name>
</gene>
<name>A0A6G6J2F1_PSENT</name>
<proteinExistence type="predicted"/>
<evidence type="ECO:0000313" key="3">
    <source>
        <dbReference type="Proteomes" id="UP000501063"/>
    </source>
</evidence>
<dbReference type="PROSITE" id="PS51688">
    <property type="entry name" value="ICA"/>
    <property type="match status" value="1"/>
</dbReference>
<dbReference type="InterPro" id="IPR030392">
    <property type="entry name" value="S74_ICA"/>
</dbReference>
<dbReference type="RefSeq" id="WP_052239083.1">
    <property type="nucleotide sequence ID" value="NZ_CP049140.1"/>
</dbReference>